<protein>
    <recommendedName>
        <fullName evidence="4">G-protein coupled receptors family 1 profile domain-containing protein</fullName>
    </recommendedName>
</protein>
<proteinExistence type="predicted"/>
<feature type="transmembrane region" description="Helical" evidence="1">
    <location>
        <begin position="23"/>
        <end position="44"/>
    </location>
</feature>
<feature type="transmembrane region" description="Helical" evidence="1">
    <location>
        <begin position="162"/>
        <end position="187"/>
    </location>
</feature>
<keyword evidence="1" id="KW-1133">Transmembrane helix</keyword>
<dbReference type="AlphaFoldDB" id="A0A0D2P2Z9"/>
<accession>A0A0D2P2Z9</accession>
<dbReference type="Proteomes" id="UP000054270">
    <property type="component" value="Unassembled WGS sequence"/>
</dbReference>
<feature type="transmembrane region" description="Helical" evidence="1">
    <location>
        <begin position="130"/>
        <end position="150"/>
    </location>
</feature>
<evidence type="ECO:0000313" key="2">
    <source>
        <dbReference type="EMBL" id="KJA25294.1"/>
    </source>
</evidence>
<evidence type="ECO:0008006" key="4">
    <source>
        <dbReference type="Google" id="ProtNLM"/>
    </source>
</evidence>
<reference evidence="3" key="1">
    <citation type="submission" date="2014-04" db="EMBL/GenBank/DDBJ databases">
        <title>Evolutionary Origins and Diversification of the Mycorrhizal Mutualists.</title>
        <authorList>
            <consortium name="DOE Joint Genome Institute"/>
            <consortium name="Mycorrhizal Genomics Consortium"/>
            <person name="Kohler A."/>
            <person name="Kuo A."/>
            <person name="Nagy L.G."/>
            <person name="Floudas D."/>
            <person name="Copeland A."/>
            <person name="Barry K.W."/>
            <person name="Cichocki N."/>
            <person name="Veneault-Fourrey C."/>
            <person name="LaButti K."/>
            <person name="Lindquist E.A."/>
            <person name="Lipzen A."/>
            <person name="Lundell T."/>
            <person name="Morin E."/>
            <person name="Murat C."/>
            <person name="Riley R."/>
            <person name="Ohm R."/>
            <person name="Sun H."/>
            <person name="Tunlid A."/>
            <person name="Henrissat B."/>
            <person name="Grigoriev I.V."/>
            <person name="Hibbett D.S."/>
            <person name="Martin F."/>
        </authorList>
    </citation>
    <scope>NUCLEOTIDE SEQUENCE [LARGE SCALE GENOMIC DNA]</scope>
    <source>
        <strain evidence="3">FD-334 SS-4</strain>
    </source>
</reference>
<sequence>MSDPQFPVNVEQALIDSSVETTILQAFLTGLYTLLFVQAIVPLVREGRYKIYALALTLLYAMIVINLASAWDILRSVVVLSDATRDTMALQILGGPLKVPRLANASGSIAILIADSILAWRCYVYWQRNIFVLGGFSLLILGEVALIPTYLVLNATLGPHQISIICLYFLISVGITTIATSMIAYKIITLSRRRKEHIRRYEYTAQIIVESGLLYSVTLFITAVLLAVQGSSLDDLNVVQAASYFGAILTPVTGIAPTLTSYRILSTTAADDEQNSHLAVQSRIPFARGAQTTNGHELSTIKAADDKRTPSPEPRAGGYHV</sequence>
<keyword evidence="1" id="KW-0472">Membrane</keyword>
<dbReference type="OrthoDB" id="2873242at2759"/>
<evidence type="ECO:0000313" key="3">
    <source>
        <dbReference type="Proteomes" id="UP000054270"/>
    </source>
</evidence>
<feature type="transmembrane region" description="Helical" evidence="1">
    <location>
        <begin position="241"/>
        <end position="259"/>
    </location>
</feature>
<dbReference type="EMBL" id="KN817532">
    <property type="protein sequence ID" value="KJA25294.1"/>
    <property type="molecule type" value="Genomic_DNA"/>
</dbReference>
<feature type="transmembrane region" description="Helical" evidence="1">
    <location>
        <begin position="51"/>
        <end position="71"/>
    </location>
</feature>
<organism evidence="2 3">
    <name type="scientific">Hypholoma sublateritium (strain FD-334 SS-4)</name>
    <dbReference type="NCBI Taxonomy" id="945553"/>
    <lineage>
        <taxon>Eukaryota</taxon>
        <taxon>Fungi</taxon>
        <taxon>Dikarya</taxon>
        <taxon>Basidiomycota</taxon>
        <taxon>Agaricomycotina</taxon>
        <taxon>Agaricomycetes</taxon>
        <taxon>Agaricomycetidae</taxon>
        <taxon>Agaricales</taxon>
        <taxon>Agaricineae</taxon>
        <taxon>Strophariaceae</taxon>
        <taxon>Hypholoma</taxon>
    </lineage>
</organism>
<keyword evidence="3" id="KW-1185">Reference proteome</keyword>
<evidence type="ECO:0000256" key="1">
    <source>
        <dbReference type="SAM" id="Phobius"/>
    </source>
</evidence>
<feature type="transmembrane region" description="Helical" evidence="1">
    <location>
        <begin position="207"/>
        <end position="229"/>
    </location>
</feature>
<name>A0A0D2P2Z9_HYPSF</name>
<gene>
    <name evidence="2" type="ORF">HYPSUDRAFT_37788</name>
</gene>
<feature type="transmembrane region" description="Helical" evidence="1">
    <location>
        <begin position="102"/>
        <end position="123"/>
    </location>
</feature>
<keyword evidence="1" id="KW-0812">Transmembrane</keyword>
<dbReference type="OMA" id="YAMIVIN"/>